<dbReference type="NCBIfam" id="NF008677">
    <property type="entry name" value="PRK11697.1"/>
    <property type="match status" value="1"/>
</dbReference>
<organism evidence="9 10">
    <name type="scientific">Vibrio ishigakensis</name>
    <dbReference type="NCBI Taxonomy" id="1481914"/>
    <lineage>
        <taxon>Bacteria</taxon>
        <taxon>Pseudomonadati</taxon>
        <taxon>Pseudomonadota</taxon>
        <taxon>Gammaproteobacteria</taxon>
        <taxon>Vibrionales</taxon>
        <taxon>Vibrionaceae</taxon>
        <taxon>Vibrio</taxon>
    </lineage>
</organism>
<evidence type="ECO:0000259" key="7">
    <source>
        <dbReference type="PROSITE" id="PS50110"/>
    </source>
</evidence>
<dbReference type="Gene3D" id="2.40.50.1020">
    <property type="entry name" value="LytTr DNA-binding domain"/>
    <property type="match status" value="1"/>
</dbReference>
<dbReference type="PANTHER" id="PTHR37299">
    <property type="entry name" value="TRANSCRIPTIONAL REGULATOR-RELATED"/>
    <property type="match status" value="1"/>
</dbReference>
<keyword evidence="5" id="KW-0804">Transcription</keyword>
<accession>A0A0B8QSB9</accession>
<comment type="caution">
    <text evidence="9">The sequence shown here is derived from an EMBL/GenBank/DDBJ whole genome shotgun (WGS) entry which is preliminary data.</text>
</comment>
<dbReference type="InterPro" id="IPR011006">
    <property type="entry name" value="CheY-like_superfamily"/>
</dbReference>
<reference evidence="9 10" key="1">
    <citation type="submission" date="2015-01" db="EMBL/GenBank/DDBJ databases">
        <title>Vibrio sp. C94 JCM 19241 whole genome shotgun sequence.</title>
        <authorList>
            <person name="Sawabe T."/>
            <person name="Meirelles P."/>
            <person name="Feng G."/>
            <person name="Sayaka M."/>
            <person name="Hattori M."/>
            <person name="Ohkuma M."/>
        </authorList>
    </citation>
    <scope>NUCLEOTIDE SEQUENCE [LARGE SCALE GENOMIC DNA]</scope>
    <source>
        <strain evidence="10">JCM 19241</strain>
    </source>
</reference>
<keyword evidence="1 6" id="KW-0597">Phosphoprotein</keyword>
<evidence type="ECO:0000256" key="4">
    <source>
        <dbReference type="ARBA" id="ARBA00023125"/>
    </source>
</evidence>
<evidence type="ECO:0000256" key="5">
    <source>
        <dbReference type="ARBA" id="ARBA00023163"/>
    </source>
</evidence>
<evidence type="ECO:0000259" key="8">
    <source>
        <dbReference type="PROSITE" id="PS50930"/>
    </source>
</evidence>
<protein>
    <submittedName>
        <fullName evidence="9">Response regulator of the lytR/algR family</fullName>
    </submittedName>
</protein>
<reference evidence="9 10" key="2">
    <citation type="submission" date="2015-01" db="EMBL/GenBank/DDBJ databases">
        <authorList>
            <consortium name="NBRP consortium"/>
            <person name="Sawabe T."/>
            <person name="Meirelles P."/>
            <person name="Feng G."/>
            <person name="Sayaka M."/>
            <person name="Hattori M."/>
            <person name="Ohkuma M."/>
        </authorList>
    </citation>
    <scope>NUCLEOTIDE SEQUENCE [LARGE SCALE GENOMIC DNA]</scope>
    <source>
        <strain evidence="10">JCM 19241</strain>
    </source>
</reference>
<evidence type="ECO:0000256" key="3">
    <source>
        <dbReference type="ARBA" id="ARBA00023015"/>
    </source>
</evidence>
<dbReference type="PROSITE" id="PS50930">
    <property type="entry name" value="HTH_LYTTR"/>
    <property type="match status" value="1"/>
</dbReference>
<sequence>MNIDKLKAIVIDDEPFAREELVELLEQTGRIEVLDQAGNAIHGLQKINALKPDVVFLDIEMPQITGIELLSMLDPDTMPAVVFVTAYDQYALQAFEDNAFDYLLKPVDPTRLDKTVCRLVKAFKKQEVNQDFSAITRELEHVPCIGHNRIMLVPIADIEVAFSDLSGVSIQTSERTATSQLTLKVIEEKTHLIRCHRQYLVNPKAIREIKLLDQGLAEIVTQSGHNAPVSRRYLKVLKEKLGFS</sequence>
<dbReference type="SMART" id="SM00448">
    <property type="entry name" value="REC"/>
    <property type="match status" value="1"/>
</dbReference>
<dbReference type="Gene3D" id="3.40.50.2300">
    <property type="match status" value="1"/>
</dbReference>
<feature type="modified residue" description="4-aspartylphosphate" evidence="6">
    <location>
        <position position="58"/>
    </location>
</feature>
<dbReference type="PROSITE" id="PS50110">
    <property type="entry name" value="RESPONSE_REGULATORY"/>
    <property type="match status" value="1"/>
</dbReference>
<dbReference type="EMBL" id="BBSC01000007">
    <property type="protein sequence ID" value="GAM77139.1"/>
    <property type="molecule type" value="Genomic_DNA"/>
</dbReference>
<keyword evidence="3" id="KW-0805">Transcription regulation</keyword>
<dbReference type="InterPro" id="IPR007492">
    <property type="entry name" value="LytTR_DNA-bd_dom"/>
</dbReference>
<dbReference type="AlphaFoldDB" id="A0A0B8QSB9"/>
<evidence type="ECO:0000313" key="9">
    <source>
        <dbReference type="EMBL" id="GAM77139.1"/>
    </source>
</evidence>
<evidence type="ECO:0000256" key="2">
    <source>
        <dbReference type="ARBA" id="ARBA00023012"/>
    </source>
</evidence>
<evidence type="ECO:0000256" key="6">
    <source>
        <dbReference type="PROSITE-ProRule" id="PRU00169"/>
    </source>
</evidence>
<name>A0A0B8QSB9_9VIBR</name>
<keyword evidence="2" id="KW-0902">Two-component regulatory system</keyword>
<dbReference type="FunFam" id="3.40.50.2300:FF:000051">
    <property type="entry name" value="Two-component response regulator yehT"/>
    <property type="match status" value="1"/>
</dbReference>
<dbReference type="PANTHER" id="PTHR37299:SF1">
    <property type="entry name" value="STAGE 0 SPORULATION PROTEIN A HOMOLOG"/>
    <property type="match status" value="1"/>
</dbReference>
<feature type="domain" description="HTH LytTR-type" evidence="8">
    <location>
        <begin position="142"/>
        <end position="243"/>
    </location>
</feature>
<dbReference type="Pfam" id="PF00072">
    <property type="entry name" value="Response_reg"/>
    <property type="match status" value="1"/>
</dbReference>
<evidence type="ECO:0000256" key="1">
    <source>
        <dbReference type="ARBA" id="ARBA00022553"/>
    </source>
</evidence>
<proteinExistence type="predicted"/>
<dbReference type="Proteomes" id="UP000031666">
    <property type="component" value="Unassembled WGS sequence"/>
</dbReference>
<dbReference type="Pfam" id="PF04397">
    <property type="entry name" value="LytTR"/>
    <property type="match status" value="1"/>
</dbReference>
<dbReference type="STRING" id="1481914.JCM19241_6035"/>
<dbReference type="GO" id="GO:0003677">
    <property type="term" value="F:DNA binding"/>
    <property type="evidence" value="ECO:0007669"/>
    <property type="project" value="UniProtKB-KW"/>
</dbReference>
<dbReference type="CDD" id="cd17532">
    <property type="entry name" value="REC_LytTR_AlgR-like"/>
    <property type="match status" value="1"/>
</dbReference>
<evidence type="ECO:0000313" key="10">
    <source>
        <dbReference type="Proteomes" id="UP000031666"/>
    </source>
</evidence>
<dbReference type="GO" id="GO:0000156">
    <property type="term" value="F:phosphorelay response regulator activity"/>
    <property type="evidence" value="ECO:0007669"/>
    <property type="project" value="InterPro"/>
</dbReference>
<gene>
    <name evidence="9" type="ORF">JCM19241_6035</name>
</gene>
<dbReference type="SUPFAM" id="SSF52172">
    <property type="entry name" value="CheY-like"/>
    <property type="match status" value="1"/>
</dbReference>
<dbReference type="SMART" id="SM00850">
    <property type="entry name" value="LytTR"/>
    <property type="match status" value="1"/>
</dbReference>
<keyword evidence="4" id="KW-0238">DNA-binding</keyword>
<dbReference type="InterPro" id="IPR001789">
    <property type="entry name" value="Sig_transdc_resp-reg_receiver"/>
</dbReference>
<feature type="domain" description="Response regulatory" evidence="7">
    <location>
        <begin position="7"/>
        <end position="120"/>
    </location>
</feature>
<dbReference type="InterPro" id="IPR046947">
    <property type="entry name" value="LytR-like"/>
</dbReference>